<keyword evidence="6" id="KW-1185">Reference proteome</keyword>
<protein>
    <recommendedName>
        <fullName evidence="4">C2 domain-containing protein</fullName>
    </recommendedName>
</protein>
<dbReference type="Proteomes" id="UP000726737">
    <property type="component" value="Unassembled WGS sequence"/>
</dbReference>
<dbReference type="GO" id="GO:0046872">
    <property type="term" value="F:metal ion binding"/>
    <property type="evidence" value="ECO:0007669"/>
    <property type="project" value="UniProtKB-KW"/>
</dbReference>
<dbReference type="PANTHER" id="PTHR46502">
    <property type="entry name" value="C2 DOMAIN-CONTAINING"/>
    <property type="match status" value="1"/>
</dbReference>
<dbReference type="AlphaFoldDB" id="A0A9P6Q4A8"/>
<dbReference type="InterPro" id="IPR035892">
    <property type="entry name" value="C2_domain_sf"/>
</dbReference>
<feature type="signal peptide" evidence="3">
    <location>
        <begin position="1"/>
        <end position="18"/>
    </location>
</feature>
<feature type="chain" id="PRO_5040296829" description="C2 domain-containing protein" evidence="3">
    <location>
        <begin position="19"/>
        <end position="165"/>
    </location>
</feature>
<sequence length="165" mass="18352">MRFSTIIAALFAPALVMAAVIEPKAEVNVESVPIHAMAGKSGQLYVKLNHATNLRNKDFVGRSDVFVEMWLEKSYRQRSKEVKGPNPVFDETFLFTVRSGQNKLYIRVVDKDTFSNDKIGEATVSLDAVMANGSAGPMDVKLPRWFGLRDNGSVNIQLRFVEGKS</sequence>
<evidence type="ECO:0000259" key="4">
    <source>
        <dbReference type="PROSITE" id="PS50004"/>
    </source>
</evidence>
<dbReference type="CDD" id="cd00030">
    <property type="entry name" value="C2"/>
    <property type="match status" value="1"/>
</dbReference>
<comment type="caution">
    <text evidence="5">The sequence shown here is derived from an EMBL/GenBank/DDBJ whole genome shotgun (WGS) entry which is preliminary data.</text>
</comment>
<evidence type="ECO:0000256" key="3">
    <source>
        <dbReference type="SAM" id="SignalP"/>
    </source>
</evidence>
<dbReference type="OrthoDB" id="270970at2759"/>
<evidence type="ECO:0000256" key="1">
    <source>
        <dbReference type="ARBA" id="ARBA00022723"/>
    </source>
</evidence>
<dbReference type="SMART" id="SM00239">
    <property type="entry name" value="C2"/>
    <property type="match status" value="1"/>
</dbReference>
<dbReference type="EMBL" id="JAAAJA010000157">
    <property type="protein sequence ID" value="KAG0260344.1"/>
    <property type="molecule type" value="Genomic_DNA"/>
</dbReference>
<dbReference type="SUPFAM" id="SSF49562">
    <property type="entry name" value="C2 domain (Calcium/lipid-binding domain, CaLB)"/>
    <property type="match status" value="1"/>
</dbReference>
<dbReference type="PANTHER" id="PTHR46502:SF2">
    <property type="entry name" value="16 KDA PHLOEM PROTEIN 2"/>
    <property type="match status" value="1"/>
</dbReference>
<dbReference type="InterPro" id="IPR000008">
    <property type="entry name" value="C2_dom"/>
</dbReference>
<accession>A0A9P6Q4A8</accession>
<keyword evidence="1" id="KW-0479">Metal-binding</keyword>
<keyword evidence="3" id="KW-0732">Signal</keyword>
<evidence type="ECO:0000313" key="6">
    <source>
        <dbReference type="Proteomes" id="UP000726737"/>
    </source>
</evidence>
<evidence type="ECO:0000313" key="5">
    <source>
        <dbReference type="EMBL" id="KAG0260344.1"/>
    </source>
</evidence>
<dbReference type="Pfam" id="PF00168">
    <property type="entry name" value="C2"/>
    <property type="match status" value="1"/>
</dbReference>
<keyword evidence="2" id="KW-0106">Calcium</keyword>
<reference evidence="5" key="1">
    <citation type="journal article" date="2020" name="Fungal Divers.">
        <title>Resolving the Mortierellaceae phylogeny through synthesis of multi-gene phylogenetics and phylogenomics.</title>
        <authorList>
            <person name="Vandepol N."/>
            <person name="Liber J."/>
            <person name="Desiro A."/>
            <person name="Na H."/>
            <person name="Kennedy M."/>
            <person name="Barry K."/>
            <person name="Grigoriev I.V."/>
            <person name="Miller A.N."/>
            <person name="O'Donnell K."/>
            <person name="Stajich J.E."/>
            <person name="Bonito G."/>
        </authorList>
    </citation>
    <scope>NUCLEOTIDE SEQUENCE</scope>
    <source>
        <strain evidence="5">KOD948</strain>
    </source>
</reference>
<gene>
    <name evidence="5" type="ORF">BG011_001945</name>
</gene>
<dbReference type="PROSITE" id="PS50004">
    <property type="entry name" value="C2"/>
    <property type="match status" value="1"/>
</dbReference>
<evidence type="ECO:0000256" key="2">
    <source>
        <dbReference type="ARBA" id="ARBA00022837"/>
    </source>
</evidence>
<dbReference type="Gene3D" id="2.60.40.150">
    <property type="entry name" value="C2 domain"/>
    <property type="match status" value="1"/>
</dbReference>
<name>A0A9P6Q4A8_9FUNG</name>
<proteinExistence type="predicted"/>
<feature type="domain" description="C2" evidence="4">
    <location>
        <begin position="23"/>
        <end position="142"/>
    </location>
</feature>
<organism evidence="5 6">
    <name type="scientific">Mortierella polycephala</name>
    <dbReference type="NCBI Taxonomy" id="41804"/>
    <lineage>
        <taxon>Eukaryota</taxon>
        <taxon>Fungi</taxon>
        <taxon>Fungi incertae sedis</taxon>
        <taxon>Mucoromycota</taxon>
        <taxon>Mortierellomycotina</taxon>
        <taxon>Mortierellomycetes</taxon>
        <taxon>Mortierellales</taxon>
        <taxon>Mortierellaceae</taxon>
        <taxon>Mortierella</taxon>
    </lineage>
</organism>